<dbReference type="Gene3D" id="2.40.128.620">
    <property type="match status" value="1"/>
</dbReference>
<keyword evidence="6" id="KW-1185">Reference proteome</keyword>
<dbReference type="Pfam" id="PF25090">
    <property type="entry name" value="DUF7805"/>
    <property type="match status" value="1"/>
</dbReference>
<keyword evidence="5" id="KW-0449">Lipoprotein</keyword>
<dbReference type="InterPro" id="IPR056707">
    <property type="entry name" value="DUF7805"/>
</dbReference>
<evidence type="ECO:0000313" key="6">
    <source>
        <dbReference type="Proteomes" id="UP000325440"/>
    </source>
</evidence>
<evidence type="ECO:0000256" key="2">
    <source>
        <dbReference type="PROSITE-ProRule" id="PRU00124"/>
    </source>
</evidence>
<organism evidence="5 6">
    <name type="scientific">Cinara cedri</name>
    <dbReference type="NCBI Taxonomy" id="506608"/>
    <lineage>
        <taxon>Eukaryota</taxon>
        <taxon>Metazoa</taxon>
        <taxon>Ecdysozoa</taxon>
        <taxon>Arthropoda</taxon>
        <taxon>Hexapoda</taxon>
        <taxon>Insecta</taxon>
        <taxon>Pterygota</taxon>
        <taxon>Neoptera</taxon>
        <taxon>Paraneoptera</taxon>
        <taxon>Hemiptera</taxon>
        <taxon>Sternorrhyncha</taxon>
        <taxon>Aphidomorpha</taxon>
        <taxon>Aphidoidea</taxon>
        <taxon>Aphididae</taxon>
        <taxon>Lachninae</taxon>
        <taxon>Cinara</taxon>
    </lineage>
</organism>
<dbReference type="PRINTS" id="PR00261">
    <property type="entry name" value="LDLRECEPTOR"/>
</dbReference>
<dbReference type="InterPro" id="IPR023415">
    <property type="entry name" value="LDLR_class-A_CS"/>
</dbReference>
<proteinExistence type="predicted"/>
<dbReference type="PROSITE" id="PS01180">
    <property type="entry name" value="CUB"/>
    <property type="match status" value="1"/>
</dbReference>
<feature type="disulfide bond" evidence="2">
    <location>
        <begin position="37"/>
        <end position="49"/>
    </location>
</feature>
<keyword evidence="1 2" id="KW-1015">Disulfide bond</keyword>
<dbReference type="CDD" id="cd00112">
    <property type="entry name" value="LDLa"/>
    <property type="match status" value="1"/>
</dbReference>
<name>A0A5E4NN57_9HEMI</name>
<dbReference type="Proteomes" id="UP000325440">
    <property type="component" value="Unassembled WGS sequence"/>
</dbReference>
<dbReference type="Pfam" id="PF00431">
    <property type="entry name" value="CUB"/>
    <property type="match status" value="1"/>
</dbReference>
<protein>
    <submittedName>
        <fullName evidence="5">CUB domain,Low-density lipoprotein (LDL) receptor class A repeat,Low-density lipoprotein (LDL)</fullName>
    </submittedName>
</protein>
<accession>A0A5E4NN57</accession>
<dbReference type="Pfam" id="PF00057">
    <property type="entry name" value="Ldl_recept_a"/>
    <property type="match status" value="1"/>
</dbReference>
<dbReference type="GO" id="GO:0005886">
    <property type="term" value="C:plasma membrane"/>
    <property type="evidence" value="ECO:0007669"/>
    <property type="project" value="TreeGrafter"/>
</dbReference>
<dbReference type="OrthoDB" id="10037824at2759"/>
<dbReference type="InterPro" id="IPR002172">
    <property type="entry name" value="LDrepeatLR_classA_rpt"/>
</dbReference>
<dbReference type="SUPFAM" id="SSF57424">
    <property type="entry name" value="LDL receptor-like module"/>
    <property type="match status" value="1"/>
</dbReference>
<feature type="transmembrane region" description="Helical" evidence="3">
    <location>
        <begin position="963"/>
        <end position="988"/>
    </location>
</feature>
<evidence type="ECO:0000256" key="3">
    <source>
        <dbReference type="SAM" id="Phobius"/>
    </source>
</evidence>
<dbReference type="FunFam" id="2.60.120.290:FF:000065">
    <property type="entry name" value="Uncharacterized protein, isoform E"/>
    <property type="match status" value="1"/>
</dbReference>
<dbReference type="SUPFAM" id="SSF49854">
    <property type="entry name" value="Spermadhesin, CUB domain"/>
    <property type="match status" value="1"/>
</dbReference>
<keyword evidence="3" id="KW-0812">Transmembrane</keyword>
<evidence type="ECO:0000313" key="5">
    <source>
        <dbReference type="EMBL" id="VVC45158.1"/>
    </source>
</evidence>
<dbReference type="SMART" id="SM00042">
    <property type="entry name" value="CUB"/>
    <property type="match status" value="1"/>
</dbReference>
<gene>
    <name evidence="5" type="ORF">CINCED_3A024280</name>
</gene>
<dbReference type="InterPro" id="IPR000859">
    <property type="entry name" value="CUB_dom"/>
</dbReference>
<keyword evidence="5" id="KW-0675">Receptor</keyword>
<dbReference type="AlphaFoldDB" id="A0A5E4NN57"/>
<dbReference type="PROSITE" id="PS50068">
    <property type="entry name" value="LDLRA_2"/>
    <property type="match status" value="1"/>
</dbReference>
<keyword evidence="3" id="KW-1133">Transmembrane helix</keyword>
<dbReference type="EMBL" id="CABPRJ010002395">
    <property type="protein sequence ID" value="VVC45158.1"/>
    <property type="molecule type" value="Genomic_DNA"/>
</dbReference>
<keyword evidence="3" id="KW-0472">Membrane</keyword>
<feature type="domain" description="CUB" evidence="4">
    <location>
        <begin position="228"/>
        <end position="376"/>
    </location>
</feature>
<dbReference type="PROSITE" id="PS01209">
    <property type="entry name" value="LDLRA_1"/>
    <property type="match status" value="1"/>
</dbReference>
<feature type="disulfide bond" evidence="2">
    <location>
        <begin position="44"/>
        <end position="62"/>
    </location>
</feature>
<dbReference type="PANTHER" id="PTHR47537:SF3">
    <property type="entry name" value="CUB DOMAIN-CONTAINING PROTEIN"/>
    <property type="match status" value="1"/>
</dbReference>
<dbReference type="PANTHER" id="PTHR47537">
    <property type="entry name" value="CUBILIN"/>
    <property type="match status" value="1"/>
</dbReference>
<dbReference type="InterPro" id="IPR053207">
    <property type="entry name" value="Non-NMDA_GluR_Accessory"/>
</dbReference>
<evidence type="ECO:0000256" key="1">
    <source>
        <dbReference type="ARBA" id="ARBA00023157"/>
    </source>
</evidence>
<reference evidence="5 6" key="1">
    <citation type="submission" date="2019-08" db="EMBL/GenBank/DDBJ databases">
        <authorList>
            <person name="Alioto T."/>
            <person name="Alioto T."/>
            <person name="Gomez Garrido J."/>
        </authorList>
    </citation>
    <scope>NUCLEOTIDE SEQUENCE [LARGE SCALE GENOMIC DNA]</scope>
</reference>
<dbReference type="CDD" id="cd00041">
    <property type="entry name" value="CUB"/>
    <property type="match status" value="1"/>
</dbReference>
<dbReference type="Gene3D" id="4.10.400.10">
    <property type="entry name" value="Low-density Lipoprotein Receptor"/>
    <property type="match status" value="1"/>
</dbReference>
<dbReference type="Gene3D" id="2.60.120.290">
    <property type="entry name" value="Spermadhesin, CUB domain"/>
    <property type="match status" value="2"/>
</dbReference>
<dbReference type="InterPro" id="IPR035914">
    <property type="entry name" value="Sperma_CUB_dom_sf"/>
</dbReference>
<evidence type="ECO:0000259" key="4">
    <source>
        <dbReference type="PROSITE" id="PS01180"/>
    </source>
</evidence>
<comment type="caution">
    <text evidence="2">Lacks conserved residue(s) required for the propagation of feature annotation.</text>
</comment>
<sequence length="1066" mass="118199">MGNLGSRNHTTKAKMQIRQALIVCGVLAATIDYGFGCQLSEFMCDTGYCVAMDKFCNGNDDCGDKSDEPPYCSPCNRTYHGEVGRTYELEVRRPREDRLPFLCYLNFTAAGGKYGDIIQLTFDTFTVGKFVSYTLDGCPDGYMSIRESQLPDTGGQWCGSAWGFTVYYSETRSINLTLTLSKLSEQGIGYNFDFKLSYKYLKKSDAHLRYGNSTFQTWRGQMITGSYCDRILDQCDRKLCRVQSPNFPGAYPRNVTCYYRIEQRTVPKNKRALIVVRQPNAHKIHIKDQVINYDRSQRTLRVWDQCNVIQDYLTVYDGSLATDPVLVRLCGGDAVPDIVSSGPNMLLEFHTSAFDNPFHPVPLSYLPGFELDVEVLFVDNKSPSYAKNTSQCEFFIKPFNNTNWGLLDSPRHSLPPNTSCKYHFQGIGHQTVWLSFIKYHAASTDPNAYHLSNQCNARLRIWDKIVSLKNKNKAETVLLGEFCKEQELPRLCDHALLGNDTRHVRPCTAEESYTSSANELTVEIYLKQGSVLFPLQFLLRYEFVDQTTERRQGPSDAGPAACSRSLSTGSGYFGSPKNVFFYGRGGRRNLTCVFVFTPGGPDERVRVTLSRMHATAADAFPCTTETDARTERTRCVYPAVRGDDDDDGDDGVAQARLTITHYPWPDIELPVGCACSSLRSPLVFESYPGAAVRVRFTVLNMNVTQDHRDFGFAGEYAFVQTPSAERIGCRAVRDRRRLRGPGGVIALDGGDGGNGGNNGVAAAPVAVSGGTDHCAGHPWLIEPATAGSSMLRTGGFVYLKLRGYEILPHRWRTNSFMCPTRNRVIVYTGAEDGPKSARVICPYDAEATYHALGSFEVFSPGWTEPLTGAQQLQPNSKTVVIEFLDREYGSYTITWMEVSKMPRIMPSTNVNAMSSNVHPECAYRCPELNACISSLFWCDGVPHCPMGFDEDPVNCADRNGISLVYVSVLGGTAAVLFTVTVVAAVVCLRCKACSRRAADGRRRATGSQQKTSGTGAGEVAGIDRTMHFVDKRFLDQNGGIAGGDPLGKRYPSTSDDLYLECKDSVC</sequence>
<dbReference type="SMART" id="SM00192">
    <property type="entry name" value="LDLa"/>
    <property type="match status" value="2"/>
</dbReference>
<dbReference type="InterPro" id="IPR036055">
    <property type="entry name" value="LDL_receptor-like_sf"/>
</dbReference>